<keyword evidence="6" id="KW-0238">DNA-binding</keyword>
<dbReference type="Gene3D" id="3.90.1680.10">
    <property type="entry name" value="SOS response associated peptidase-like"/>
    <property type="match status" value="1"/>
</dbReference>
<evidence type="ECO:0000256" key="6">
    <source>
        <dbReference type="ARBA" id="ARBA00023125"/>
    </source>
</evidence>
<dbReference type="InterPro" id="IPR003738">
    <property type="entry name" value="SRAP"/>
</dbReference>
<name>A0AAW2C5Y8_9ROSI</name>
<protein>
    <recommendedName>
        <fullName evidence="11">Embryonic stem cell-specific 5-hydroxymethylcytosine-binding protein</fullName>
    </recommendedName>
</protein>
<proteinExistence type="inferred from homology"/>
<dbReference type="PANTHER" id="PTHR13604">
    <property type="entry name" value="DC12-RELATED"/>
    <property type="match status" value="1"/>
</dbReference>
<evidence type="ECO:0000256" key="3">
    <source>
        <dbReference type="ARBA" id="ARBA00022763"/>
    </source>
</evidence>
<gene>
    <name evidence="9" type="ORF">SO802_022821</name>
</gene>
<dbReference type="SUPFAM" id="SSF143081">
    <property type="entry name" value="BB1717-like"/>
    <property type="match status" value="1"/>
</dbReference>
<evidence type="ECO:0000256" key="2">
    <source>
        <dbReference type="ARBA" id="ARBA00022670"/>
    </source>
</evidence>
<feature type="region of interest" description="Disordered" evidence="8">
    <location>
        <begin position="139"/>
        <end position="258"/>
    </location>
</feature>
<keyword evidence="4" id="KW-0378">Hydrolase</keyword>
<evidence type="ECO:0008006" key="11">
    <source>
        <dbReference type="Google" id="ProtNLM"/>
    </source>
</evidence>
<dbReference type="Pfam" id="PF02586">
    <property type="entry name" value="SRAP"/>
    <property type="match status" value="1"/>
</dbReference>
<comment type="similarity">
    <text evidence="1">Belongs to the SOS response-associated peptidase family.</text>
</comment>
<dbReference type="PANTHER" id="PTHR13604:SF0">
    <property type="entry name" value="ABASIC SITE PROCESSING PROTEIN HMCES"/>
    <property type="match status" value="1"/>
</dbReference>
<comment type="caution">
    <text evidence="9">The sequence shown here is derived from an EMBL/GenBank/DDBJ whole genome shotgun (WGS) entry which is preliminary data.</text>
</comment>
<dbReference type="GO" id="GO:0106300">
    <property type="term" value="P:protein-DNA covalent cross-linking repair"/>
    <property type="evidence" value="ECO:0007669"/>
    <property type="project" value="InterPro"/>
</dbReference>
<evidence type="ECO:0000256" key="5">
    <source>
        <dbReference type="ARBA" id="ARBA00023124"/>
    </source>
</evidence>
<keyword evidence="7" id="KW-0456">Lyase</keyword>
<evidence type="ECO:0000313" key="10">
    <source>
        <dbReference type="Proteomes" id="UP001459277"/>
    </source>
</evidence>
<dbReference type="GO" id="GO:0003697">
    <property type="term" value="F:single-stranded DNA binding"/>
    <property type="evidence" value="ECO:0007669"/>
    <property type="project" value="InterPro"/>
</dbReference>
<evidence type="ECO:0000256" key="8">
    <source>
        <dbReference type="SAM" id="MobiDB-lite"/>
    </source>
</evidence>
<keyword evidence="2" id="KW-0645">Protease</keyword>
<feature type="non-terminal residue" evidence="9">
    <location>
        <position position="1"/>
    </location>
</feature>
<dbReference type="Proteomes" id="UP001459277">
    <property type="component" value="Unassembled WGS sequence"/>
</dbReference>
<keyword evidence="5" id="KW-0190">Covalent protein-DNA linkage</keyword>
<reference evidence="9 10" key="1">
    <citation type="submission" date="2024-01" db="EMBL/GenBank/DDBJ databases">
        <title>A telomere-to-telomere, gap-free genome of sweet tea (Lithocarpus litseifolius).</title>
        <authorList>
            <person name="Zhou J."/>
        </authorList>
    </citation>
    <scope>NUCLEOTIDE SEQUENCE [LARGE SCALE GENOMIC DNA]</scope>
    <source>
        <strain evidence="9">Zhou-2022a</strain>
        <tissue evidence="9">Leaf</tissue>
    </source>
</reference>
<organism evidence="9 10">
    <name type="scientific">Lithocarpus litseifolius</name>
    <dbReference type="NCBI Taxonomy" id="425828"/>
    <lineage>
        <taxon>Eukaryota</taxon>
        <taxon>Viridiplantae</taxon>
        <taxon>Streptophyta</taxon>
        <taxon>Embryophyta</taxon>
        <taxon>Tracheophyta</taxon>
        <taxon>Spermatophyta</taxon>
        <taxon>Magnoliopsida</taxon>
        <taxon>eudicotyledons</taxon>
        <taxon>Gunneridae</taxon>
        <taxon>Pentapetalae</taxon>
        <taxon>rosids</taxon>
        <taxon>fabids</taxon>
        <taxon>Fagales</taxon>
        <taxon>Fagaceae</taxon>
        <taxon>Lithocarpus</taxon>
    </lineage>
</organism>
<dbReference type="EMBL" id="JAZDWU010000008">
    <property type="protein sequence ID" value="KAK9993118.1"/>
    <property type="molecule type" value="Genomic_DNA"/>
</dbReference>
<evidence type="ECO:0000256" key="7">
    <source>
        <dbReference type="ARBA" id="ARBA00023239"/>
    </source>
</evidence>
<dbReference type="GO" id="GO:0006508">
    <property type="term" value="P:proteolysis"/>
    <property type="evidence" value="ECO:0007669"/>
    <property type="project" value="UniProtKB-KW"/>
</dbReference>
<accession>A0AAW2C5Y8</accession>
<sequence length="346" mass="38664">TKKQPYYIHFKDGRPLVFAALYDAWENSEGKLFSPHILCTFTILTTSSSSALQWLHDKMPVILGDKVSTDTWLNGSSSKFDNMLEPYKDVDLVWYPVTPAMGKPAFDGPECINEIKLKIEGSNPITKFFSTKADKKEESSNLEEKNSYAESFKTDPPKSFKKKPETQVNTAFSSFTEKGDQDSRSNPISKFFSTKGIKEEESNLEEKKSSAESFMTDPPKTKSFKKEPDTEDSKALSFFTGKGDQDSTSSVVHSQDGPAKCQLKRDYEEFNADSEKNTDETSKLCSAPARKKGNLKDCGDKQPTLFLYFDAAAAVFVLLSGSGSITYGKTIKALGRNHSVFRDDFE</sequence>
<dbReference type="GO" id="GO:0008233">
    <property type="term" value="F:peptidase activity"/>
    <property type="evidence" value="ECO:0007669"/>
    <property type="project" value="UniProtKB-KW"/>
</dbReference>
<evidence type="ECO:0000313" key="9">
    <source>
        <dbReference type="EMBL" id="KAK9993118.1"/>
    </source>
</evidence>
<dbReference type="InterPro" id="IPR036590">
    <property type="entry name" value="SRAP-like"/>
</dbReference>
<feature type="compositionally biased region" description="Basic and acidic residues" evidence="8">
    <location>
        <begin position="224"/>
        <end position="234"/>
    </location>
</feature>
<feature type="compositionally biased region" description="Basic and acidic residues" evidence="8">
    <location>
        <begin position="139"/>
        <end position="165"/>
    </location>
</feature>
<evidence type="ECO:0000256" key="4">
    <source>
        <dbReference type="ARBA" id="ARBA00022801"/>
    </source>
</evidence>
<evidence type="ECO:0000256" key="1">
    <source>
        <dbReference type="ARBA" id="ARBA00008136"/>
    </source>
</evidence>
<feature type="compositionally biased region" description="Basic and acidic residues" evidence="8">
    <location>
        <begin position="196"/>
        <end position="210"/>
    </location>
</feature>
<dbReference type="AlphaFoldDB" id="A0AAW2C5Y8"/>
<keyword evidence="3" id="KW-0227">DNA damage</keyword>
<keyword evidence="10" id="KW-1185">Reference proteome</keyword>
<feature type="compositionally biased region" description="Polar residues" evidence="8">
    <location>
        <begin position="166"/>
        <end position="176"/>
    </location>
</feature>
<dbReference type="GO" id="GO:0016829">
    <property type="term" value="F:lyase activity"/>
    <property type="evidence" value="ECO:0007669"/>
    <property type="project" value="UniProtKB-KW"/>
</dbReference>